<feature type="compositionally biased region" description="Polar residues" evidence="1">
    <location>
        <begin position="242"/>
        <end position="252"/>
    </location>
</feature>
<dbReference type="InterPro" id="IPR025558">
    <property type="entry name" value="DUF4283"/>
</dbReference>
<feature type="compositionally biased region" description="Polar residues" evidence="1">
    <location>
        <begin position="58"/>
        <end position="72"/>
    </location>
</feature>
<keyword evidence="4" id="KW-1185">Reference proteome</keyword>
<dbReference type="Pfam" id="PF14111">
    <property type="entry name" value="DUF4283"/>
    <property type="match status" value="1"/>
</dbReference>
<organism evidence="3 4">
    <name type="scientific">Rhododendron griersonianum</name>
    <dbReference type="NCBI Taxonomy" id="479676"/>
    <lineage>
        <taxon>Eukaryota</taxon>
        <taxon>Viridiplantae</taxon>
        <taxon>Streptophyta</taxon>
        <taxon>Embryophyta</taxon>
        <taxon>Tracheophyta</taxon>
        <taxon>Spermatophyta</taxon>
        <taxon>Magnoliopsida</taxon>
        <taxon>eudicotyledons</taxon>
        <taxon>Gunneridae</taxon>
        <taxon>Pentapetalae</taxon>
        <taxon>asterids</taxon>
        <taxon>Ericales</taxon>
        <taxon>Ericaceae</taxon>
        <taxon>Ericoideae</taxon>
        <taxon>Rhodoreae</taxon>
        <taxon>Rhododendron</taxon>
    </lineage>
</organism>
<gene>
    <name evidence="3" type="ORF">RHGRI_020861</name>
</gene>
<evidence type="ECO:0000313" key="4">
    <source>
        <dbReference type="Proteomes" id="UP000823749"/>
    </source>
</evidence>
<dbReference type="InterPro" id="IPR040256">
    <property type="entry name" value="At4g02000-like"/>
</dbReference>
<feature type="region of interest" description="Disordered" evidence="1">
    <location>
        <begin position="202"/>
        <end position="273"/>
    </location>
</feature>
<feature type="region of interest" description="Disordered" evidence="1">
    <location>
        <begin position="26"/>
        <end position="86"/>
    </location>
</feature>
<protein>
    <recommendedName>
        <fullName evidence="2">DUF4283 domain-containing protein</fullName>
    </recommendedName>
</protein>
<feature type="region of interest" description="Disordered" evidence="1">
    <location>
        <begin position="590"/>
        <end position="624"/>
    </location>
</feature>
<sequence>MADGTISLAEGLGIKALDSNELRRKQKNLVGSESPLHIPISQTDKPNNSNPFEFGTPRMSNSGDYKNGSMFQSSSPTKKPSPSRKLQQVLFEESLKLEAEERAHQVQLQEVHGGVRDLRFTHLQSKQSDNSDSSIPIELGNPRSNYTAEVNRASSSIGLGTQLEAEECTQQVHIQQQQQEVLSNPNPKYLVNARGISYLEGDPNMGYPEEDTKPRRPWSSNKHRGNSYIDGDPNLGYKSEGTRPSTVPYQSSRSHHPNPRFYAGQNRPKPKNWASLLQSQSPSLDMKLAFFPELQKGKEAIVEIDVEFTEVGKWNRYLVGHFLDGMMAYPLLVSTARNQWKDLFVAVKPDVSGFYLFEFKDEQAKLQVLEGGPYFFSQKYLVLKEWHRMMKPLRDQPSKIPAWVKFHDLPFELWNQECLSRIASTVGRPIHVDQATARTSKQPGLLHTKSTRARVCIEISAEQELPDEVTVSVQGETVVVPIEYQVLPPICTHCHVFGHSTSTCVKHTMTPFPPPNELEWQVVNHGKQKVVPLISNPTSSVPQLGSVSSGMFDPIQKEGSDSEEDLMEVLQGVVSSTIEAESLIQQPRPAVPLGGSTKHPVTSAVPDLSTVPDPDPRPAVPDPATVPESASIDQAVHDKFSGEVARSAHDLLNPKPPDIQHIKSKETVAELAVNKSLSKSALKKVRKQLREQSLCSLINKGQ</sequence>
<proteinExistence type="predicted"/>
<name>A0AAV6JI39_9ERIC</name>
<comment type="caution">
    <text evidence="3">The sequence shown here is derived from an EMBL/GenBank/DDBJ whole genome shotgun (WGS) entry which is preliminary data.</text>
</comment>
<feature type="domain" description="DUF4283" evidence="2">
    <location>
        <begin position="312"/>
        <end position="392"/>
    </location>
</feature>
<dbReference type="EMBL" id="JACTNZ010000007">
    <property type="protein sequence ID" value="KAG5540762.1"/>
    <property type="molecule type" value="Genomic_DNA"/>
</dbReference>
<evidence type="ECO:0000256" key="1">
    <source>
        <dbReference type="SAM" id="MobiDB-lite"/>
    </source>
</evidence>
<feature type="compositionally biased region" description="Polar residues" evidence="1">
    <location>
        <begin position="40"/>
        <end position="51"/>
    </location>
</feature>
<accession>A0AAV6JI39</accession>
<reference evidence="3" key="1">
    <citation type="submission" date="2020-08" db="EMBL/GenBank/DDBJ databases">
        <title>Plant Genome Project.</title>
        <authorList>
            <person name="Zhang R.-G."/>
        </authorList>
    </citation>
    <scope>NUCLEOTIDE SEQUENCE</scope>
    <source>
        <strain evidence="3">WSP0</strain>
        <tissue evidence="3">Leaf</tissue>
    </source>
</reference>
<evidence type="ECO:0000259" key="2">
    <source>
        <dbReference type="Pfam" id="PF14111"/>
    </source>
</evidence>
<dbReference type="Proteomes" id="UP000823749">
    <property type="component" value="Chromosome 7"/>
</dbReference>
<feature type="compositionally biased region" description="Low complexity" evidence="1">
    <location>
        <begin position="73"/>
        <end position="85"/>
    </location>
</feature>
<dbReference type="AlphaFoldDB" id="A0AAV6JI39"/>
<evidence type="ECO:0000313" key="3">
    <source>
        <dbReference type="EMBL" id="KAG5540762.1"/>
    </source>
</evidence>
<dbReference type="PANTHER" id="PTHR31286:SF180">
    <property type="entry name" value="OS10G0362600 PROTEIN"/>
    <property type="match status" value="1"/>
</dbReference>
<dbReference type="PANTHER" id="PTHR31286">
    <property type="entry name" value="GLYCINE-RICH CELL WALL STRUCTURAL PROTEIN 1.8-LIKE"/>
    <property type="match status" value="1"/>
</dbReference>